<name>A0ABT6LD60_9ACTN</name>
<reference evidence="1 2" key="1">
    <citation type="submission" date="2023-04" db="EMBL/GenBank/DDBJ databases">
        <title>Forest soil microbial communities from Buena Vista Peninsula, Colon Province, Panama.</title>
        <authorList>
            <person name="Bouskill N."/>
        </authorList>
    </citation>
    <scope>NUCLEOTIDE SEQUENCE [LARGE SCALE GENOMIC DNA]</scope>
    <source>
        <strain evidence="1 2">GGS1</strain>
    </source>
</reference>
<proteinExistence type="predicted"/>
<gene>
    <name evidence="1" type="ORF">M2283_001525</name>
</gene>
<organism evidence="1 2">
    <name type="scientific">Streptomyces pseudovenezuelae</name>
    <dbReference type="NCBI Taxonomy" id="67350"/>
    <lineage>
        <taxon>Bacteria</taxon>
        <taxon>Bacillati</taxon>
        <taxon>Actinomycetota</taxon>
        <taxon>Actinomycetes</taxon>
        <taxon>Kitasatosporales</taxon>
        <taxon>Streptomycetaceae</taxon>
        <taxon>Streptomyces</taxon>
        <taxon>Streptomyces aurantiacus group</taxon>
    </lineage>
</organism>
<dbReference type="NCBIfam" id="NF033852">
    <property type="entry name" value="fulvocin_rel"/>
    <property type="match status" value="1"/>
</dbReference>
<comment type="caution">
    <text evidence="1">The sequence shown here is derived from an EMBL/GenBank/DDBJ whole genome shotgun (WGS) entry which is preliminary data.</text>
</comment>
<accession>A0ABT6LD60</accession>
<keyword evidence="2" id="KW-1185">Reference proteome</keyword>
<sequence>MHTAEGNGLPESGSGAGSDVRWMLAFDASCPACRAVSSIVFNACDGRLEVVALGRSDVRAWCATALGPDAPLAPTLLKVSGTGGDTAVDGESVRAWTGPSMTLQLMRRLGPRAAVRVLQALGDAREENRAATGTGSSRAQFLRVTGGLAVATTILFKGGTPAFAAGKDAEAADAWVAAHAGRLPTAYADVTALPLAHRRAVHAALPPAARSRLWVEHIDRFRAAQAHLTSRQSTILERARKAASDTATFQRPAAARPRQSDLIESASAAFGPEGAAQLLATLGPSETLAEDCGCSTFSDACIFSDCIGGGCTITDGGCGEFWIWDCDGICR</sequence>
<evidence type="ECO:0000313" key="2">
    <source>
        <dbReference type="Proteomes" id="UP001160499"/>
    </source>
</evidence>
<dbReference type="Proteomes" id="UP001160499">
    <property type="component" value="Unassembled WGS sequence"/>
</dbReference>
<evidence type="ECO:0000313" key="1">
    <source>
        <dbReference type="EMBL" id="MDH6214242.1"/>
    </source>
</evidence>
<protein>
    <submittedName>
        <fullName evidence="1">Uncharacterized protein</fullName>
    </submittedName>
</protein>
<dbReference type="EMBL" id="JARXVH010000002">
    <property type="protein sequence ID" value="MDH6214242.1"/>
    <property type="molecule type" value="Genomic_DNA"/>
</dbReference>